<feature type="region of interest" description="Disordered" evidence="1">
    <location>
        <begin position="520"/>
        <end position="592"/>
    </location>
</feature>
<feature type="compositionally biased region" description="Basic and acidic residues" evidence="1">
    <location>
        <begin position="238"/>
        <end position="247"/>
    </location>
</feature>
<feature type="compositionally biased region" description="Polar residues" evidence="1">
    <location>
        <begin position="1299"/>
        <end position="1309"/>
    </location>
</feature>
<feature type="compositionally biased region" description="Polar residues" evidence="1">
    <location>
        <begin position="211"/>
        <end position="223"/>
    </location>
</feature>
<feature type="region of interest" description="Disordered" evidence="1">
    <location>
        <begin position="1466"/>
        <end position="1503"/>
    </location>
</feature>
<feature type="compositionally biased region" description="Basic and acidic residues" evidence="1">
    <location>
        <begin position="1466"/>
        <end position="1483"/>
    </location>
</feature>
<feature type="compositionally biased region" description="Basic and acidic residues" evidence="1">
    <location>
        <begin position="284"/>
        <end position="294"/>
    </location>
</feature>
<reference evidence="2 3" key="1">
    <citation type="journal article" date="2018" name="Nat. Ecol. Evol.">
        <title>Pezizomycetes genomes reveal the molecular basis of ectomycorrhizal truffle lifestyle.</title>
        <authorList>
            <person name="Murat C."/>
            <person name="Payen T."/>
            <person name="Noel B."/>
            <person name="Kuo A."/>
            <person name="Morin E."/>
            <person name="Chen J."/>
            <person name="Kohler A."/>
            <person name="Krizsan K."/>
            <person name="Balestrini R."/>
            <person name="Da Silva C."/>
            <person name="Montanini B."/>
            <person name="Hainaut M."/>
            <person name="Levati E."/>
            <person name="Barry K.W."/>
            <person name="Belfiori B."/>
            <person name="Cichocki N."/>
            <person name="Clum A."/>
            <person name="Dockter R.B."/>
            <person name="Fauchery L."/>
            <person name="Guy J."/>
            <person name="Iotti M."/>
            <person name="Le Tacon F."/>
            <person name="Lindquist E.A."/>
            <person name="Lipzen A."/>
            <person name="Malagnac F."/>
            <person name="Mello A."/>
            <person name="Molinier V."/>
            <person name="Miyauchi S."/>
            <person name="Poulain J."/>
            <person name="Riccioni C."/>
            <person name="Rubini A."/>
            <person name="Sitrit Y."/>
            <person name="Splivallo R."/>
            <person name="Traeger S."/>
            <person name="Wang M."/>
            <person name="Zifcakova L."/>
            <person name="Wipf D."/>
            <person name="Zambonelli A."/>
            <person name="Paolocci F."/>
            <person name="Nowrousian M."/>
            <person name="Ottonello S."/>
            <person name="Baldrian P."/>
            <person name="Spatafora J.W."/>
            <person name="Henrissat B."/>
            <person name="Nagy L.G."/>
            <person name="Aury J.M."/>
            <person name="Wincker P."/>
            <person name="Grigoriev I.V."/>
            <person name="Bonfante P."/>
            <person name="Martin F.M."/>
        </authorList>
    </citation>
    <scope>NUCLEOTIDE SEQUENCE [LARGE SCALE GENOMIC DNA]</scope>
    <source>
        <strain evidence="2 3">RN42</strain>
    </source>
</reference>
<feature type="compositionally biased region" description="Basic and acidic residues" evidence="1">
    <location>
        <begin position="59"/>
        <end position="74"/>
    </location>
</feature>
<feature type="compositionally biased region" description="Basic and acidic residues" evidence="1">
    <location>
        <begin position="924"/>
        <end position="942"/>
    </location>
</feature>
<name>A0A3N4HUK5_ASCIM</name>
<feature type="compositionally biased region" description="Acidic residues" evidence="1">
    <location>
        <begin position="566"/>
        <end position="575"/>
    </location>
</feature>
<protein>
    <submittedName>
        <fullName evidence="2">Uncharacterized protein</fullName>
    </submittedName>
</protein>
<feature type="compositionally biased region" description="Polar residues" evidence="1">
    <location>
        <begin position="971"/>
        <end position="1008"/>
    </location>
</feature>
<feature type="region of interest" description="Disordered" evidence="1">
    <location>
        <begin position="1697"/>
        <end position="1717"/>
    </location>
</feature>
<dbReference type="STRING" id="1160509.A0A3N4HUK5"/>
<feature type="region of interest" description="Disordered" evidence="1">
    <location>
        <begin position="1405"/>
        <end position="1430"/>
    </location>
</feature>
<feature type="region of interest" description="Disordered" evidence="1">
    <location>
        <begin position="1575"/>
        <end position="1596"/>
    </location>
</feature>
<keyword evidence="3" id="KW-1185">Reference proteome</keyword>
<feature type="compositionally biased region" description="Basic and acidic residues" evidence="1">
    <location>
        <begin position="2163"/>
        <end position="2188"/>
    </location>
</feature>
<feature type="compositionally biased region" description="Low complexity" evidence="1">
    <location>
        <begin position="340"/>
        <end position="350"/>
    </location>
</feature>
<feature type="compositionally biased region" description="Acidic residues" evidence="1">
    <location>
        <begin position="421"/>
        <end position="434"/>
    </location>
</feature>
<evidence type="ECO:0000313" key="3">
    <source>
        <dbReference type="Proteomes" id="UP000275078"/>
    </source>
</evidence>
<feature type="compositionally biased region" description="Basic and acidic residues" evidence="1">
    <location>
        <begin position="435"/>
        <end position="469"/>
    </location>
</feature>
<gene>
    <name evidence="2" type="ORF">BJ508DRAFT_169240</name>
</gene>
<feature type="region of interest" description="Disordered" evidence="1">
    <location>
        <begin position="2015"/>
        <end position="2043"/>
    </location>
</feature>
<feature type="compositionally biased region" description="Basic and acidic residues" evidence="1">
    <location>
        <begin position="405"/>
        <end position="420"/>
    </location>
</feature>
<dbReference type="EMBL" id="ML119724">
    <property type="protein sequence ID" value="RPA77553.1"/>
    <property type="molecule type" value="Genomic_DNA"/>
</dbReference>
<feature type="compositionally biased region" description="Basic and acidic residues" evidence="1">
    <location>
        <begin position="317"/>
        <end position="339"/>
    </location>
</feature>
<sequence length="2348" mass="260125">MAIASEYNTQETQELQAILMEQLAVFSEQLKSSPAVLKWQAKYNRLPAGMEAGGPSSSREVEEPRSVEAEEKADSSFTGQPHSPRSIMKALIGAKRPDAEPTEVPKPDLSPRLEGRDEQLSPAFRPGGRSVNHPHTNLNIGSGGEFEARTPSRSPNRSPLPSPRIRFKMEGRGEDRVIKSFAGFVKDGENEPKRGVVTKVVKARKAAWGGTTITFSDNESSPGVSDDEAEGDYFGSGTKEEKEEKVPVGDLMSKQPNEAPRPKDMGKRQSMFVGAEDGDEEDSVREQRIADIIKKRLAGAPPMPMRAMEEEEEPVEEEKVVEIPKEVTRPDSPELEVKAPEPVVEPTESVVSDDDSDSTVTGRDEKEVERAAPEEESAELRAEKIRMLLMKHGRTDSKTSVPPTDAEKHDIERRLPRFELSDNEDESDSDESDAETTKDDAPKTIEKELPEAQVEKTEVAPEVPTKELEVAPEPVATAEKDVTLEESVASVLPVEEPEAPVAIEKKVASVEHPSLTVTTRDSVVRPLSPKINIHNASPTESEKVRDTQAAAPAPAPVPAAQVTEDPFGDAEEVSDAESIKEAKEETKEVHFEPAQQIEAQPFHDGYISDAESIKSIKPTETIQQLESVVEIKTKPTPLPLVLDEVRLPTSPTESESSCFDGEIQEVNMGHVVAETPTLERQPVNIRASMDLNHHIQPADYLAMEDMDGNFDPEEMPHTVQRTLTFSDYQGMKAEMHEYDSESEAEEAGMEKKMEQAMEKVVEEVEVVEKVETPAAVEPELFVVVPTPEPVVELAKKTVEFDLPEAESPVSPVELAKEVVEDVKPAVEELKEVAEEAKPAVEEVKEVIEETKPAVEEVKEVVKETKPAVQEVKEVVEETKPVVEEVKPVAEVKTVVEEQTERKVEPETPVEYSARDIMKALSGLARKDEKKEDEPEHVEEAKEITPAPAQTTNRESIYSDYSDDVEEKKPSTNRFSLGSVYSTDQEQDTQPRSTNRDSIYSDYSIQNESGAWRPADREIRFSMYSDYSSDDKKEHPQPVRRGSYFSEDTEEEERQANRDSMYSEYSEKEDVKMDRVEELKEIVAERLEVEVPVVEAVPTPDVVEVKEEAPRAVSPELKAVEVAPVEARSVEVELPEVKPLDIEKVEVAVPEQPKTEVSDVETRELDLSKIEVPAVETRELDVAEIEVPKVEEIKTEEPKIEVAPVPVPVSEVESREIDTPKDEVKEATEAKVIETPKVEAVKVDVIETPKVEVAKVDVIETPKVEISEVVFPDSKPAISTPVAETPTVILSPVLDSATRARSPSIASTVGTARGVSPSLASPRRARSPTTTSYSGYDPSNPPWNIRNQGTLVAPYIANKEAPLPVQRRPSVVEQLESTKIVTDSVETVADRRAAFEPGYKPKVVARQAIESDSESDAEDPPIGHEVDEAPGLSVKELIAKREAKEVGQPKKVEEVVEVTPELPAVEAKEVKSEKTSEEVEKPAEIAKPVETVAAPTAPTEQPIRALDETYAEIDEMLEEAAEITERAAPADEKPTEIKDKTLVAEKATSEVSDLTVSGDRQELIDGKAAIRLSWDSTSSLSHSPIRTTTNQPFPRDSVQHQSGFIEYSTLPDHYAPEPIVHHAPVPIVSYRTMPAETFPAFEGQRIEELSDDEETESEYEIGEGRKLRLKGSKAILREDEKHLAVNDGYDADDADTSFEEARSHLSEAEDDRTPRAMSMTRSISEYSTKEEVLAVIEDSVRSSTPKPAQIEEELKNVEEVKAIEEVKLPEEPETVDNSATSTARESRSSFLGSLRRSTVESLGSVWGLMGNRDGSPEKMQTREQAIAQLENKDSVEWPSDVEAEDMEILQNTRGVEWDHITKEKENKVVVQPIDVRDVLVEEPVDVKEKEVIEEKKLETPVVVEPVQVDETPKEVPHLLEPVQAHEVHLPAPTESEANQAISETKSEHTITPHIITEREDDSHLPHVPRDIHGMVSTWQEGVDRELAEEARLAAEEHDRLAAEEEARLFAENAARIASSTRSETPNELHAPVSRTPTRPLSPRLVDPETMAREMEEEQYEYDQEHPPSSATRKKFPLLPFVLKPNSSPRIHAFEPFGPNGEKRLTRRTTSKPGSQASPTFDEHYSQSERGVRARDSIASWAQVPRSEGGKPEVERESGLSTPELIEKPMEHAEIKQKAEKDEESEMDKRASVVDTVLSYYDIDGEQQETFSDPGLDPIQETATPTIAVPAVPAGPPPQTQAEILAQIQALMAQLHQTTGMNPAPKLNIAMDCEYDEHIEEELEIEISVKVRYRGSSTMKHKGVCEKVRDGGATGSCSFPGEGRQEVELVGQRISQIGVAVSSEGRVEGQ</sequence>
<feature type="compositionally biased region" description="Low complexity" evidence="1">
    <location>
        <begin position="149"/>
        <end position="159"/>
    </location>
</feature>
<dbReference type="Proteomes" id="UP000275078">
    <property type="component" value="Unassembled WGS sequence"/>
</dbReference>
<feature type="compositionally biased region" description="Basic and acidic residues" evidence="1">
    <location>
        <begin position="2119"/>
        <end position="2134"/>
    </location>
</feature>
<evidence type="ECO:0000256" key="1">
    <source>
        <dbReference type="SAM" id="MobiDB-lite"/>
    </source>
</evidence>
<accession>A0A3N4HUK5</accession>
<feature type="compositionally biased region" description="Basic and acidic residues" evidence="1">
    <location>
        <begin position="95"/>
        <end position="119"/>
    </location>
</feature>
<feature type="region of interest" description="Disordered" evidence="1">
    <location>
        <begin position="922"/>
        <end position="1070"/>
    </location>
</feature>
<feature type="compositionally biased region" description="Basic and acidic residues" evidence="1">
    <location>
        <begin position="1698"/>
        <end position="1713"/>
    </location>
</feature>
<feature type="region of interest" description="Disordered" evidence="1">
    <location>
        <begin position="1764"/>
        <end position="1791"/>
    </location>
</feature>
<organism evidence="2 3">
    <name type="scientific">Ascobolus immersus RN42</name>
    <dbReference type="NCBI Taxonomy" id="1160509"/>
    <lineage>
        <taxon>Eukaryota</taxon>
        <taxon>Fungi</taxon>
        <taxon>Dikarya</taxon>
        <taxon>Ascomycota</taxon>
        <taxon>Pezizomycotina</taxon>
        <taxon>Pezizomycetes</taxon>
        <taxon>Pezizales</taxon>
        <taxon>Ascobolaceae</taxon>
        <taxon>Ascobolus</taxon>
    </lineage>
</organism>
<dbReference type="Gene3D" id="1.20.1480.30">
    <property type="entry name" value="Designed four-helix bundle protein"/>
    <property type="match status" value="1"/>
</dbReference>
<feature type="region of interest" description="Disordered" evidence="1">
    <location>
        <begin position="2090"/>
        <end position="2188"/>
    </location>
</feature>
<feature type="compositionally biased region" description="Low complexity" evidence="1">
    <location>
        <begin position="548"/>
        <end position="562"/>
    </location>
</feature>
<feature type="compositionally biased region" description="Basic and acidic residues" evidence="1">
    <location>
        <begin position="362"/>
        <end position="386"/>
    </location>
</feature>
<feature type="compositionally biased region" description="Basic and acidic residues" evidence="1">
    <location>
        <begin position="2146"/>
        <end position="2156"/>
    </location>
</feature>
<feature type="region of interest" description="Disordered" evidence="1">
    <location>
        <begin position="47"/>
        <end position="166"/>
    </location>
</feature>
<proteinExistence type="predicted"/>
<feature type="region of interest" description="Disordered" evidence="1">
    <location>
        <begin position="210"/>
        <end position="482"/>
    </location>
</feature>
<dbReference type="SUPFAM" id="SSF58104">
    <property type="entry name" value="Methyl-accepting chemotaxis protein (MCP) signaling domain"/>
    <property type="match status" value="1"/>
</dbReference>
<feature type="compositionally biased region" description="Low complexity" evidence="1">
    <location>
        <begin position="1777"/>
        <end position="1791"/>
    </location>
</feature>
<feature type="region of interest" description="Disordered" evidence="1">
    <location>
        <begin position="1299"/>
        <end position="1340"/>
    </location>
</feature>
<feature type="compositionally biased region" description="Basic and acidic residues" evidence="1">
    <location>
        <begin position="577"/>
        <end position="591"/>
    </location>
</feature>
<evidence type="ECO:0000313" key="2">
    <source>
        <dbReference type="EMBL" id="RPA77553.1"/>
    </source>
</evidence>